<dbReference type="AlphaFoldDB" id="A0A918DWB3"/>
<dbReference type="PANTHER" id="PTHR35526">
    <property type="entry name" value="ANTI-SIGMA-F FACTOR RSBW-RELATED"/>
    <property type="match status" value="1"/>
</dbReference>
<dbReference type="Gene3D" id="3.30.565.10">
    <property type="entry name" value="Histidine kinase-like ATPase, C-terminal domain"/>
    <property type="match status" value="1"/>
</dbReference>
<dbReference type="InterPro" id="IPR003594">
    <property type="entry name" value="HATPase_dom"/>
</dbReference>
<organism evidence="4 5">
    <name type="scientific">Wenjunlia tyrosinilytica</name>
    <dbReference type="NCBI Taxonomy" id="1544741"/>
    <lineage>
        <taxon>Bacteria</taxon>
        <taxon>Bacillati</taxon>
        <taxon>Actinomycetota</taxon>
        <taxon>Actinomycetes</taxon>
        <taxon>Kitasatosporales</taxon>
        <taxon>Streptomycetaceae</taxon>
        <taxon>Wenjunlia</taxon>
    </lineage>
</organism>
<evidence type="ECO:0000256" key="1">
    <source>
        <dbReference type="ARBA" id="ARBA00022527"/>
    </source>
</evidence>
<sequence length="276" mass="27172">MSIWWTLHLRREAASVPLARRILLGTMDTAGVDPDISYELGVALSEACANAVEHAADARSGSDDGYLVTARIDGDRCRIEVRDSGPGFPEGSPLLTCPDTSPGADRTGAGPGASGVNGARATGTGANRAGPRSAAGPNGTILPKAKNVANGATSNGLASGAAMNGAASNGAAAPGAGASGAGASGGGASGAGASGAASNGVKGAPPNAPSSPTSVILERSLELADLAALSAESGRGMYLIEALADHVQFRNYPPRGAVVSFDKALKWRDDALLKAS</sequence>
<evidence type="ECO:0000313" key="5">
    <source>
        <dbReference type="Proteomes" id="UP000641932"/>
    </source>
</evidence>
<dbReference type="InterPro" id="IPR050267">
    <property type="entry name" value="Anti-sigma-factor_SerPK"/>
</dbReference>
<reference evidence="4" key="1">
    <citation type="journal article" date="2014" name="Int. J. Syst. Evol. Microbiol.">
        <title>Complete genome sequence of Corynebacterium casei LMG S-19264T (=DSM 44701T), isolated from a smear-ripened cheese.</title>
        <authorList>
            <consortium name="US DOE Joint Genome Institute (JGI-PGF)"/>
            <person name="Walter F."/>
            <person name="Albersmeier A."/>
            <person name="Kalinowski J."/>
            <person name="Ruckert C."/>
        </authorList>
    </citation>
    <scope>NUCLEOTIDE SEQUENCE</scope>
    <source>
        <strain evidence="4">CGMCC 4.7201</strain>
    </source>
</reference>
<dbReference type="GO" id="GO:0004674">
    <property type="term" value="F:protein serine/threonine kinase activity"/>
    <property type="evidence" value="ECO:0007669"/>
    <property type="project" value="UniProtKB-KW"/>
</dbReference>
<feature type="domain" description="Histidine kinase/HSP90-like ATPase" evidence="3">
    <location>
        <begin position="12"/>
        <end position="99"/>
    </location>
</feature>
<gene>
    <name evidence="4" type="ORF">GCM10012280_22580</name>
</gene>
<proteinExistence type="predicted"/>
<keyword evidence="1" id="KW-0808">Transferase</keyword>
<feature type="compositionally biased region" description="Low complexity" evidence="2">
    <location>
        <begin position="117"/>
        <end position="130"/>
    </location>
</feature>
<dbReference type="InterPro" id="IPR036890">
    <property type="entry name" value="HATPase_C_sf"/>
</dbReference>
<dbReference type="PANTHER" id="PTHR35526:SF3">
    <property type="entry name" value="ANTI-SIGMA-F FACTOR RSBW"/>
    <property type="match status" value="1"/>
</dbReference>
<dbReference type="EMBL" id="BMMS01000008">
    <property type="protein sequence ID" value="GGO86448.1"/>
    <property type="molecule type" value="Genomic_DNA"/>
</dbReference>
<evidence type="ECO:0000259" key="3">
    <source>
        <dbReference type="Pfam" id="PF13581"/>
    </source>
</evidence>
<comment type="caution">
    <text evidence="4">The sequence shown here is derived from an EMBL/GenBank/DDBJ whole genome shotgun (WGS) entry which is preliminary data.</text>
</comment>
<feature type="compositionally biased region" description="Gly residues" evidence="2">
    <location>
        <begin position="177"/>
        <end position="193"/>
    </location>
</feature>
<keyword evidence="1" id="KW-0723">Serine/threonine-protein kinase</keyword>
<keyword evidence="5" id="KW-1185">Reference proteome</keyword>
<dbReference type="CDD" id="cd16936">
    <property type="entry name" value="HATPase_RsbW-like"/>
    <property type="match status" value="1"/>
</dbReference>
<protein>
    <recommendedName>
        <fullName evidence="3">Histidine kinase/HSP90-like ATPase domain-containing protein</fullName>
    </recommendedName>
</protein>
<name>A0A918DWB3_9ACTN</name>
<evidence type="ECO:0000313" key="4">
    <source>
        <dbReference type="EMBL" id="GGO86448.1"/>
    </source>
</evidence>
<dbReference type="SUPFAM" id="SSF55874">
    <property type="entry name" value="ATPase domain of HSP90 chaperone/DNA topoisomerase II/histidine kinase"/>
    <property type="match status" value="1"/>
</dbReference>
<accession>A0A918DWB3</accession>
<feature type="region of interest" description="Disordered" evidence="2">
    <location>
        <begin position="168"/>
        <end position="213"/>
    </location>
</feature>
<feature type="region of interest" description="Disordered" evidence="2">
    <location>
        <begin position="83"/>
        <end position="146"/>
    </location>
</feature>
<dbReference type="Proteomes" id="UP000641932">
    <property type="component" value="Unassembled WGS sequence"/>
</dbReference>
<reference evidence="4" key="2">
    <citation type="submission" date="2020-09" db="EMBL/GenBank/DDBJ databases">
        <authorList>
            <person name="Sun Q."/>
            <person name="Zhou Y."/>
        </authorList>
    </citation>
    <scope>NUCLEOTIDE SEQUENCE</scope>
    <source>
        <strain evidence="4">CGMCC 4.7201</strain>
    </source>
</reference>
<evidence type="ECO:0000256" key="2">
    <source>
        <dbReference type="SAM" id="MobiDB-lite"/>
    </source>
</evidence>
<dbReference type="Pfam" id="PF13581">
    <property type="entry name" value="HATPase_c_2"/>
    <property type="match status" value="1"/>
</dbReference>
<keyword evidence="1" id="KW-0418">Kinase</keyword>